<protein>
    <submittedName>
        <fullName evidence="1">PhnO protein</fullName>
    </submittedName>
</protein>
<reference evidence="1 2" key="1">
    <citation type="submission" date="2019-10" db="EMBL/GenBank/DDBJ databases">
        <title>Genomic and transcriptomic insights into the perfect genentic adaptation of a filamentous nitrogen-fixing cyanobacterium to rice fields.</title>
        <authorList>
            <person name="Chen Z."/>
        </authorList>
    </citation>
    <scope>NUCLEOTIDE SEQUENCE [LARGE SCALE GENOMIC DNA]</scope>
    <source>
        <strain evidence="1">CCNUC1</strain>
    </source>
</reference>
<gene>
    <name evidence="1" type="ORF">GXM_08228</name>
</gene>
<dbReference type="Proteomes" id="UP000326678">
    <property type="component" value="Chromosome Gxm2"/>
</dbReference>
<organism evidence="1 2">
    <name type="scientific">Nostoc sphaeroides CCNUC1</name>
    <dbReference type="NCBI Taxonomy" id="2653204"/>
    <lineage>
        <taxon>Bacteria</taxon>
        <taxon>Bacillati</taxon>
        <taxon>Cyanobacteriota</taxon>
        <taxon>Cyanophyceae</taxon>
        <taxon>Nostocales</taxon>
        <taxon>Nostocaceae</taxon>
        <taxon>Nostoc</taxon>
    </lineage>
</organism>
<dbReference type="KEGG" id="nsh:GXM_08228"/>
<sequence length="45" mass="5504">MGKLYTSNSHFEKNQIKFSYLNRELVLKHDFLTDNYHPTLEIDRF</sequence>
<name>A0A5P8WDL7_9NOSO</name>
<evidence type="ECO:0000313" key="1">
    <source>
        <dbReference type="EMBL" id="QFS50734.1"/>
    </source>
</evidence>
<keyword evidence="2" id="KW-1185">Reference proteome</keyword>
<accession>A0A5P8WDL7</accession>
<evidence type="ECO:0000313" key="2">
    <source>
        <dbReference type="Proteomes" id="UP000326678"/>
    </source>
</evidence>
<dbReference type="AlphaFoldDB" id="A0A5P8WDL7"/>
<proteinExistence type="predicted"/>
<dbReference type="EMBL" id="CP045227">
    <property type="protein sequence ID" value="QFS50734.1"/>
    <property type="molecule type" value="Genomic_DNA"/>
</dbReference>